<dbReference type="FunFam" id="3.80.10.10:FF:000400">
    <property type="entry name" value="Nuclear pore complex protein NUP107"/>
    <property type="match status" value="1"/>
</dbReference>
<gene>
    <name evidence="15" type="primary">LOC111023471</name>
</gene>
<evidence type="ECO:0000256" key="9">
    <source>
        <dbReference type="ARBA" id="ARBA00023136"/>
    </source>
</evidence>
<feature type="chain" id="PRO_5026835094" evidence="12">
    <location>
        <begin position="28"/>
        <end position="615"/>
    </location>
</feature>
<proteinExistence type="inferred from homology"/>
<organism evidence="14 15">
    <name type="scientific">Momordica charantia</name>
    <name type="common">Bitter gourd</name>
    <name type="synonym">Balsam pear</name>
    <dbReference type="NCBI Taxonomy" id="3673"/>
    <lineage>
        <taxon>Eukaryota</taxon>
        <taxon>Viridiplantae</taxon>
        <taxon>Streptophyta</taxon>
        <taxon>Embryophyta</taxon>
        <taxon>Tracheophyta</taxon>
        <taxon>Spermatophyta</taxon>
        <taxon>Magnoliopsida</taxon>
        <taxon>eudicotyledons</taxon>
        <taxon>Gunneridae</taxon>
        <taxon>Pentapetalae</taxon>
        <taxon>rosids</taxon>
        <taxon>fabids</taxon>
        <taxon>Cucurbitales</taxon>
        <taxon>Cucurbitaceae</taxon>
        <taxon>Momordiceae</taxon>
        <taxon>Momordica</taxon>
    </lineage>
</organism>
<reference evidence="15" key="1">
    <citation type="submission" date="2025-08" db="UniProtKB">
        <authorList>
            <consortium name="RefSeq"/>
        </authorList>
    </citation>
    <scope>IDENTIFICATION</scope>
    <source>
        <strain evidence="15">OHB3-1</strain>
    </source>
</reference>
<dbReference type="GeneID" id="111023471"/>
<dbReference type="GO" id="GO:0016020">
    <property type="term" value="C:membrane"/>
    <property type="evidence" value="ECO:0007669"/>
    <property type="project" value="UniProtKB-SubCell"/>
</dbReference>
<dbReference type="InterPro" id="IPR013210">
    <property type="entry name" value="LRR_N_plant-typ"/>
</dbReference>
<feature type="transmembrane region" description="Helical" evidence="11">
    <location>
        <begin position="228"/>
        <end position="253"/>
    </location>
</feature>
<feature type="signal peptide" evidence="12">
    <location>
        <begin position="1"/>
        <end position="27"/>
    </location>
</feature>
<evidence type="ECO:0000256" key="12">
    <source>
        <dbReference type="SAM" id="SignalP"/>
    </source>
</evidence>
<dbReference type="GO" id="GO:0004672">
    <property type="term" value="F:protein kinase activity"/>
    <property type="evidence" value="ECO:0007669"/>
    <property type="project" value="InterPro"/>
</dbReference>
<keyword evidence="9 11" id="KW-0472">Membrane</keyword>
<evidence type="ECO:0000313" key="14">
    <source>
        <dbReference type="Proteomes" id="UP000504603"/>
    </source>
</evidence>
<dbReference type="Proteomes" id="UP000504603">
    <property type="component" value="Unplaced"/>
</dbReference>
<dbReference type="OrthoDB" id="2151624at2759"/>
<dbReference type="InterPro" id="IPR001611">
    <property type="entry name" value="Leu-rich_rpt"/>
</dbReference>
<dbReference type="PANTHER" id="PTHR48006:SF88">
    <property type="entry name" value="LRR RECEPTOR-LIKE KINASE FAMILY PROTEIN"/>
    <property type="match status" value="1"/>
</dbReference>
<keyword evidence="8 11" id="KW-1133">Transmembrane helix</keyword>
<dbReference type="Pfam" id="PF08263">
    <property type="entry name" value="LRRNT_2"/>
    <property type="match status" value="1"/>
</dbReference>
<comment type="subcellular location">
    <subcellularLocation>
        <location evidence="2">Membrane</location>
        <topology evidence="2">Single-pass type I membrane protein</topology>
    </subcellularLocation>
    <subcellularLocation>
        <location evidence="1">Secreted</location>
        <location evidence="1">Cell wall</location>
    </subcellularLocation>
</comment>
<dbReference type="Pfam" id="PF07714">
    <property type="entry name" value="PK_Tyr_Ser-Thr"/>
    <property type="match status" value="1"/>
</dbReference>
<name>A0A6J1DVF3_MOMCH</name>
<evidence type="ECO:0000313" key="15">
    <source>
        <dbReference type="RefSeq" id="XP_022156601.1"/>
    </source>
</evidence>
<dbReference type="FunFam" id="3.30.200.20:FF:000428">
    <property type="entry name" value="Inactive LRR receptor-like serine/threonine-protein kinase BIR2"/>
    <property type="match status" value="1"/>
</dbReference>
<feature type="domain" description="Protein kinase" evidence="13">
    <location>
        <begin position="306"/>
        <end position="589"/>
    </location>
</feature>
<dbReference type="InterPro" id="IPR032675">
    <property type="entry name" value="LRR_dom_sf"/>
</dbReference>
<evidence type="ECO:0000256" key="3">
    <source>
        <dbReference type="ARBA" id="ARBA00022512"/>
    </source>
</evidence>
<dbReference type="InterPro" id="IPR001245">
    <property type="entry name" value="Ser-Thr/Tyr_kinase_cat_dom"/>
</dbReference>
<dbReference type="InterPro" id="IPR011009">
    <property type="entry name" value="Kinase-like_dom_sf"/>
</dbReference>
<dbReference type="RefSeq" id="XP_022156601.1">
    <property type="nucleotide sequence ID" value="XM_022300909.1"/>
</dbReference>
<dbReference type="InterPro" id="IPR051824">
    <property type="entry name" value="LRR_Rcpt-Like_S/T_Kinase"/>
</dbReference>
<evidence type="ECO:0000256" key="10">
    <source>
        <dbReference type="ARBA" id="ARBA00038043"/>
    </source>
</evidence>
<evidence type="ECO:0000259" key="13">
    <source>
        <dbReference type="PROSITE" id="PS50011"/>
    </source>
</evidence>
<dbReference type="Gene3D" id="3.30.200.20">
    <property type="entry name" value="Phosphorylase Kinase, domain 1"/>
    <property type="match status" value="1"/>
</dbReference>
<dbReference type="Gene3D" id="1.10.510.10">
    <property type="entry name" value="Transferase(Phosphotransferase) domain 1"/>
    <property type="match status" value="1"/>
</dbReference>
<accession>A0A6J1DVF3</accession>
<protein>
    <submittedName>
        <fullName evidence="15">Probably inactive leucine-rich repeat receptor-like protein kinase At5g48380</fullName>
    </submittedName>
</protein>
<dbReference type="PROSITE" id="PS50011">
    <property type="entry name" value="PROTEIN_KINASE_DOM"/>
    <property type="match status" value="1"/>
</dbReference>
<evidence type="ECO:0000256" key="7">
    <source>
        <dbReference type="ARBA" id="ARBA00022737"/>
    </source>
</evidence>
<keyword evidence="6 12" id="KW-0732">Signal</keyword>
<keyword evidence="4" id="KW-0433">Leucine-rich repeat</keyword>
<evidence type="ECO:0000256" key="5">
    <source>
        <dbReference type="ARBA" id="ARBA00022692"/>
    </source>
</evidence>
<dbReference type="Pfam" id="PF00560">
    <property type="entry name" value="LRR_1"/>
    <property type="match status" value="3"/>
</dbReference>
<evidence type="ECO:0000256" key="4">
    <source>
        <dbReference type="ARBA" id="ARBA00022614"/>
    </source>
</evidence>
<evidence type="ECO:0000256" key="2">
    <source>
        <dbReference type="ARBA" id="ARBA00004479"/>
    </source>
</evidence>
<dbReference type="GO" id="GO:0005524">
    <property type="term" value="F:ATP binding"/>
    <property type="evidence" value="ECO:0007669"/>
    <property type="project" value="InterPro"/>
</dbReference>
<dbReference type="InterPro" id="IPR000719">
    <property type="entry name" value="Prot_kinase_dom"/>
</dbReference>
<dbReference type="SUPFAM" id="SSF56112">
    <property type="entry name" value="Protein kinase-like (PK-like)"/>
    <property type="match status" value="1"/>
</dbReference>
<dbReference type="AlphaFoldDB" id="A0A6J1DVF3"/>
<keyword evidence="3" id="KW-0964">Secreted</keyword>
<keyword evidence="3" id="KW-0134">Cell wall</keyword>
<evidence type="ECO:0000256" key="11">
    <source>
        <dbReference type="SAM" id="Phobius"/>
    </source>
</evidence>
<sequence>MLCNRVIDCLVAGFVVVLLSSNGFTSGTETDLFCLRSIKNSLQDPNNYLITWDFTNRSEGIICKFAGILCWHPDENKVLSISLSDMGLKGQFPRGIENCTSLTGLDLSNNQLSGRIPSDIGGIVSFATTLDLSSNDFTGPIPKSLFNCSYLNILKLDHNQLSGEIPPELGLLGRLTTFSVSNNLLNGPVPRFPNLTNRADMYANNPGLCGGPSMSPCSSPPSNGPHTAVIAGAAVGGITIAAIGVGIGMYFYFRNASMKRGKRDDDPEGNKWAKSIKGKKAIKVSVIEKSVSKMSLSDLMKATNNFSKNNIIGSGRTGCIYRAVFENGTSLMVKRLQESQHTEKEFLSEMATLGSVKHANLVPLLGFCMAKRERLLVYKDMPNGTLHDQLHPVDDGGEPMEWSLRLKIGIRAAKGLAWLHHNCNPRIIHRNISSKCILLDENFEPKISDFGLARLMNPIDTHLSTFVNGEFGDLGYVAPEYTRTLLATPKGDVYSFGVVLLELATGERATHVSKAPEDFKGNLVEWVTKLSDSSKVQEALDVSLVGKNIDGELLQFLKVAQSCIVPTPKERPTMFEVYQLLRAIGEGYVFTTEDEIMMPTDTEHDGGLEELIVAR</sequence>
<dbReference type="SUPFAM" id="SSF52058">
    <property type="entry name" value="L domain-like"/>
    <property type="match status" value="1"/>
</dbReference>
<dbReference type="FunFam" id="1.10.510.10:FF:000095">
    <property type="entry name" value="protein STRUBBELIG-RECEPTOR FAMILY 8"/>
    <property type="match status" value="1"/>
</dbReference>
<dbReference type="CDD" id="cd14066">
    <property type="entry name" value="STKc_IRAK"/>
    <property type="match status" value="1"/>
</dbReference>
<dbReference type="Gene3D" id="3.80.10.10">
    <property type="entry name" value="Ribonuclease Inhibitor"/>
    <property type="match status" value="1"/>
</dbReference>
<keyword evidence="5 11" id="KW-0812">Transmembrane</keyword>
<dbReference type="PANTHER" id="PTHR48006">
    <property type="entry name" value="LEUCINE-RICH REPEAT-CONTAINING PROTEIN DDB_G0281931-RELATED"/>
    <property type="match status" value="1"/>
</dbReference>
<evidence type="ECO:0000256" key="8">
    <source>
        <dbReference type="ARBA" id="ARBA00022989"/>
    </source>
</evidence>
<comment type="similarity">
    <text evidence="10">Belongs to the polygalacturonase-inhibiting protein family.</text>
</comment>
<evidence type="ECO:0000256" key="6">
    <source>
        <dbReference type="ARBA" id="ARBA00022729"/>
    </source>
</evidence>
<keyword evidence="7" id="KW-0677">Repeat</keyword>
<evidence type="ECO:0000256" key="1">
    <source>
        <dbReference type="ARBA" id="ARBA00004191"/>
    </source>
</evidence>
<dbReference type="KEGG" id="mcha:111023471"/>
<keyword evidence="14" id="KW-1185">Reference proteome</keyword>